<proteinExistence type="predicted"/>
<comment type="caution">
    <text evidence="2">The sequence shown here is derived from an EMBL/GenBank/DDBJ whole genome shotgun (WGS) entry which is preliminary data.</text>
</comment>
<name>A0ABR5EZC6_9ACTN</name>
<feature type="region of interest" description="Disordered" evidence="1">
    <location>
        <begin position="1"/>
        <end position="35"/>
    </location>
</feature>
<feature type="compositionally biased region" description="Low complexity" evidence="1">
    <location>
        <begin position="127"/>
        <end position="136"/>
    </location>
</feature>
<evidence type="ECO:0000313" key="2">
    <source>
        <dbReference type="EMBL" id="KLL09738.1"/>
    </source>
</evidence>
<evidence type="ECO:0000256" key="1">
    <source>
        <dbReference type="SAM" id="MobiDB-lite"/>
    </source>
</evidence>
<dbReference type="RefSeq" id="WP_047225060.1">
    <property type="nucleotide sequence ID" value="NZ_JWIO01000062.1"/>
</dbReference>
<dbReference type="EMBL" id="JWIO01000062">
    <property type="protein sequence ID" value="KLL09738.1"/>
    <property type="molecule type" value="Genomic_DNA"/>
</dbReference>
<feature type="region of interest" description="Disordered" evidence="1">
    <location>
        <begin position="102"/>
        <end position="136"/>
    </location>
</feature>
<sequence length="136" mass="14841">MSEQQDAQAERAIGRLTIADPLTSEPVTPVPVPKPDREWKLRNGFAWVYYGKGSPGITRPVLMADGFNLGRSNLEWLYQGLEADFPLISTLRDRGRTVILLGTDPPARRPRRGAHPSLPACAPPPSAGALSGRETK</sequence>
<organism evidence="2 3">
    <name type="scientific">Protofrankia coriariae</name>
    <dbReference type="NCBI Taxonomy" id="1562887"/>
    <lineage>
        <taxon>Bacteria</taxon>
        <taxon>Bacillati</taxon>
        <taxon>Actinomycetota</taxon>
        <taxon>Actinomycetes</taxon>
        <taxon>Frankiales</taxon>
        <taxon>Frankiaceae</taxon>
        <taxon>Protofrankia</taxon>
    </lineage>
</organism>
<dbReference type="Proteomes" id="UP000035425">
    <property type="component" value="Unassembled WGS sequence"/>
</dbReference>
<reference evidence="2 3" key="1">
    <citation type="submission" date="2014-12" db="EMBL/GenBank/DDBJ databases">
        <title>Frankia sp. BMG5.1 draft genome.</title>
        <authorList>
            <person name="Gtari M."/>
            <person name="Ghodhbane-Gtari F."/>
            <person name="Nouioui I."/>
            <person name="Ktari A."/>
            <person name="Hezbri K."/>
            <person name="Mimouni W."/>
            <person name="Sbissi I."/>
            <person name="Ayari A."/>
            <person name="Yamanaka T."/>
            <person name="Normand P."/>
            <person name="Tisa L.S."/>
            <person name="Boudabous A."/>
        </authorList>
    </citation>
    <scope>NUCLEOTIDE SEQUENCE [LARGE SCALE GENOMIC DNA]</scope>
    <source>
        <strain evidence="2 3">BMG5.1</strain>
    </source>
</reference>
<evidence type="ECO:0000313" key="3">
    <source>
        <dbReference type="Proteomes" id="UP000035425"/>
    </source>
</evidence>
<protein>
    <submittedName>
        <fullName evidence="2">Uncharacterized protein</fullName>
    </submittedName>
</protein>
<accession>A0ABR5EZC6</accession>
<gene>
    <name evidence="2" type="ORF">FrCorBMG51_22845</name>
</gene>
<keyword evidence="3" id="KW-1185">Reference proteome</keyword>